<dbReference type="PROSITE" id="PS00439">
    <property type="entry name" value="ACYLTRANSF_C_1"/>
    <property type="match status" value="1"/>
</dbReference>
<accession>A0A1R1PYP5</accession>
<evidence type="ECO:0000313" key="8">
    <source>
        <dbReference type="Proteomes" id="UP000188320"/>
    </source>
</evidence>
<evidence type="ECO:0000256" key="1">
    <source>
        <dbReference type="ARBA" id="ARBA00005232"/>
    </source>
</evidence>
<dbReference type="SUPFAM" id="SSF52777">
    <property type="entry name" value="CoA-dependent acyltransferases"/>
    <property type="match status" value="2"/>
</dbReference>
<evidence type="ECO:0000256" key="5">
    <source>
        <dbReference type="RuleBase" id="RU003801"/>
    </source>
</evidence>
<dbReference type="Pfam" id="PF00755">
    <property type="entry name" value="Carn_acyltransf"/>
    <property type="match status" value="1"/>
</dbReference>
<dbReference type="InterPro" id="IPR042231">
    <property type="entry name" value="Cho/carn_acyl_trans_2"/>
</dbReference>
<dbReference type="PANTHER" id="PTHR22589:SF107">
    <property type="entry name" value="CHOLINE_CARNITINE ACYLTRANSFERASE DOMAIN-CONTAINING PROTEIN"/>
    <property type="match status" value="1"/>
</dbReference>
<evidence type="ECO:0000256" key="4">
    <source>
        <dbReference type="PIRSR" id="PIRSR600542-1"/>
    </source>
</evidence>
<dbReference type="Gene3D" id="3.30.559.70">
    <property type="entry name" value="Choline/Carnitine o-acyltransferase, domain 2"/>
    <property type="match status" value="1"/>
</dbReference>
<dbReference type="OrthoDB" id="240216at2759"/>
<dbReference type="Proteomes" id="UP000188320">
    <property type="component" value="Unassembled WGS sequence"/>
</dbReference>
<feature type="active site" description="Proton acceptor" evidence="4">
    <location>
        <position position="362"/>
    </location>
</feature>
<dbReference type="PROSITE" id="PS00440">
    <property type="entry name" value="ACYLTRANSF_C_2"/>
    <property type="match status" value="1"/>
</dbReference>
<keyword evidence="3 5" id="KW-0012">Acyltransferase</keyword>
<evidence type="ECO:0000256" key="3">
    <source>
        <dbReference type="ARBA" id="ARBA00023315"/>
    </source>
</evidence>
<dbReference type="Gene3D" id="3.30.559.10">
    <property type="entry name" value="Chloramphenicol acetyltransferase-like domain"/>
    <property type="match status" value="1"/>
</dbReference>
<keyword evidence="2 5" id="KW-0808">Transferase</keyword>
<name>A0A1R1PYP5_ZANCU</name>
<dbReference type="AlphaFoldDB" id="A0A1R1PYP5"/>
<organism evidence="7 8">
    <name type="scientific">Zancudomyces culisetae</name>
    <name type="common">Gut fungus</name>
    <name type="synonym">Smittium culisetae</name>
    <dbReference type="NCBI Taxonomy" id="1213189"/>
    <lineage>
        <taxon>Eukaryota</taxon>
        <taxon>Fungi</taxon>
        <taxon>Fungi incertae sedis</taxon>
        <taxon>Zoopagomycota</taxon>
        <taxon>Kickxellomycotina</taxon>
        <taxon>Harpellomycetes</taxon>
        <taxon>Harpellales</taxon>
        <taxon>Legeriomycetaceae</taxon>
        <taxon>Zancudomyces</taxon>
    </lineage>
</organism>
<sequence>MFTLRSGIARFPANKRALNSELRNRKHSTGATVGTFDNQDLLPKLPIPTLKQTAERYLKTLEPLQTKDEFRDSTHAVNSFISNNGGLGPILQQRLFEYSKSQKKSWLENIWLNKAYLEYREPCYLNVNWYATIAEPPGAQMPKPSEVKKGVHTAFQLQRASVLINHLLDFNDKLNQGKVEPEYQRNGKPFCMDQFKRQFGCSRIPKLQCDEIVSSYPCAERHITVIYKDQIFKVNVYDQQGSRVSDDGIYNQLNQLISQVENSHTQKQAAIGIFTAANRDVWATVRQGLIDISPANTENLRTIETALFSVSLDTEMDVDDSYDIDKRAQYFLKSKHGENRWYDKPIELLVLNNGHVGLNCEHTPVDALTTGRIIVEALAKEKKGVLHKTGSTDLPPPALLKWQINQDILDKLEAVKAETLKFANNVNLKNIKLEGIGSETAKKAQISPDSLAQMAIQLTYYRIHGRATATYEAAGTRSYLGGRTECVRVASNESLAFVKAIDNPSVTNARKMESLIGALGVHAEYMKAAGSGYGVDRHLLGLRCMLDQANPDELAKATLFNDPGYLKSMYFELSTSNVSPARDFQGGFAPVVPSGYGVGYGLDKNCTRAIITTWENYKVPEGDKKTDISLFSSTLGKSLNDILHLATD</sequence>
<protein>
    <submittedName>
        <fullName evidence="7">Carnitine O-acetyltransferase</fullName>
    </submittedName>
</protein>
<dbReference type="PANTHER" id="PTHR22589">
    <property type="entry name" value="CARNITINE O-ACYLTRANSFERASE"/>
    <property type="match status" value="1"/>
</dbReference>
<keyword evidence="8" id="KW-1185">Reference proteome</keyword>
<comment type="caution">
    <text evidence="7">The sequence shown here is derived from an EMBL/GenBank/DDBJ whole genome shotgun (WGS) entry which is preliminary data.</text>
</comment>
<dbReference type="InterPro" id="IPR023213">
    <property type="entry name" value="CAT-like_dom_sf"/>
</dbReference>
<dbReference type="EMBL" id="LSSK01000018">
    <property type="protein sequence ID" value="OMH86080.1"/>
    <property type="molecule type" value="Genomic_DNA"/>
</dbReference>
<feature type="domain" description="Choline/carnitine acyltransferase" evidence="6">
    <location>
        <begin position="45"/>
        <end position="635"/>
    </location>
</feature>
<dbReference type="InterPro" id="IPR000542">
    <property type="entry name" value="Carn_acyl_trans"/>
</dbReference>
<dbReference type="GO" id="GO:0016746">
    <property type="term" value="F:acyltransferase activity"/>
    <property type="evidence" value="ECO:0007669"/>
    <property type="project" value="UniProtKB-KW"/>
</dbReference>
<comment type="similarity">
    <text evidence="1 5">Belongs to the carnitine/choline acetyltransferase family.</text>
</comment>
<proteinExistence type="inferred from homology"/>
<reference evidence="8" key="1">
    <citation type="submission" date="2017-01" db="EMBL/GenBank/DDBJ databases">
        <authorList>
            <person name="Wang Y."/>
            <person name="White M."/>
            <person name="Kvist S."/>
            <person name="Moncalvo J.-M."/>
        </authorList>
    </citation>
    <scope>NUCLEOTIDE SEQUENCE [LARGE SCALE GENOMIC DNA]</scope>
    <source>
        <strain evidence="8">COL-18-3</strain>
    </source>
</reference>
<gene>
    <name evidence="7" type="ORF">AX774_g358</name>
</gene>
<dbReference type="InterPro" id="IPR039551">
    <property type="entry name" value="Cho/carn_acyl_trans"/>
</dbReference>
<evidence type="ECO:0000259" key="6">
    <source>
        <dbReference type="Pfam" id="PF00755"/>
    </source>
</evidence>
<evidence type="ECO:0000256" key="2">
    <source>
        <dbReference type="ARBA" id="ARBA00022679"/>
    </source>
</evidence>
<evidence type="ECO:0000313" key="7">
    <source>
        <dbReference type="EMBL" id="OMH86080.1"/>
    </source>
</evidence>